<dbReference type="AlphaFoldDB" id="A0A9D3W418"/>
<proteinExistence type="predicted"/>
<reference evidence="2 3" key="1">
    <citation type="journal article" date="2021" name="Plant Biotechnol. J.">
        <title>Multi-omics assisted identification of the key and species-specific regulatory components of drought-tolerant mechanisms in Gossypium stocksii.</title>
        <authorList>
            <person name="Yu D."/>
            <person name="Ke L."/>
            <person name="Zhang D."/>
            <person name="Wu Y."/>
            <person name="Sun Y."/>
            <person name="Mei J."/>
            <person name="Sun J."/>
            <person name="Sun Y."/>
        </authorList>
    </citation>
    <scope>NUCLEOTIDE SEQUENCE [LARGE SCALE GENOMIC DNA]</scope>
    <source>
        <strain evidence="3">cv. E1</strain>
        <tissue evidence="2">Leaf</tissue>
    </source>
</reference>
<sequence length="126" mass="14537">MRKKTRSRKRKRRRQSKKGATRRRANSSRDRDEDLKPGVVEYSKWEPSWEDIEGEYWRIVEQPTDEVEAYYGADLETGTFGSGFPRASSMLTGNDADKYAMSGWNLNNFSRLQGSVLSFEGCIGAW</sequence>
<organism evidence="2 3">
    <name type="scientific">Gossypium stocksii</name>
    <dbReference type="NCBI Taxonomy" id="47602"/>
    <lineage>
        <taxon>Eukaryota</taxon>
        <taxon>Viridiplantae</taxon>
        <taxon>Streptophyta</taxon>
        <taxon>Embryophyta</taxon>
        <taxon>Tracheophyta</taxon>
        <taxon>Spermatophyta</taxon>
        <taxon>Magnoliopsida</taxon>
        <taxon>eudicotyledons</taxon>
        <taxon>Gunneridae</taxon>
        <taxon>Pentapetalae</taxon>
        <taxon>rosids</taxon>
        <taxon>malvids</taxon>
        <taxon>Malvales</taxon>
        <taxon>Malvaceae</taxon>
        <taxon>Malvoideae</taxon>
        <taxon>Gossypium</taxon>
    </lineage>
</organism>
<accession>A0A9D3W418</accession>
<dbReference type="Gene3D" id="2.60.120.650">
    <property type="entry name" value="Cupin"/>
    <property type="match status" value="1"/>
</dbReference>
<feature type="compositionally biased region" description="Basic and acidic residues" evidence="1">
    <location>
        <begin position="27"/>
        <end position="36"/>
    </location>
</feature>
<name>A0A9D3W418_9ROSI</name>
<dbReference type="GO" id="GO:0034647">
    <property type="term" value="F:histone H3K4me/H3K4me2/H3K4me3 demethylase activity"/>
    <property type="evidence" value="ECO:0007669"/>
    <property type="project" value="TreeGrafter"/>
</dbReference>
<dbReference type="EMBL" id="JAIQCV010000004">
    <property type="protein sequence ID" value="KAH1107568.1"/>
    <property type="molecule type" value="Genomic_DNA"/>
</dbReference>
<evidence type="ECO:0000256" key="1">
    <source>
        <dbReference type="SAM" id="MobiDB-lite"/>
    </source>
</evidence>
<dbReference type="PANTHER" id="PTHR10694:SF105">
    <property type="entry name" value="LYSINE-SPECIFIC DEMETHYLASE JMJ14"/>
    <property type="match status" value="1"/>
</dbReference>
<comment type="caution">
    <text evidence="2">The sequence shown here is derived from an EMBL/GenBank/DDBJ whole genome shotgun (WGS) entry which is preliminary data.</text>
</comment>
<dbReference type="PANTHER" id="PTHR10694">
    <property type="entry name" value="LYSINE-SPECIFIC DEMETHYLASE"/>
    <property type="match status" value="1"/>
</dbReference>
<dbReference type="GO" id="GO:0010468">
    <property type="term" value="P:regulation of gene expression"/>
    <property type="evidence" value="ECO:0007669"/>
    <property type="project" value="TreeGrafter"/>
</dbReference>
<evidence type="ECO:0000313" key="2">
    <source>
        <dbReference type="EMBL" id="KAH1107568.1"/>
    </source>
</evidence>
<evidence type="ECO:0000313" key="3">
    <source>
        <dbReference type="Proteomes" id="UP000828251"/>
    </source>
</evidence>
<gene>
    <name evidence="2" type="ORF">J1N35_011336</name>
</gene>
<feature type="region of interest" description="Disordered" evidence="1">
    <location>
        <begin position="1"/>
        <end position="36"/>
    </location>
</feature>
<dbReference type="GO" id="GO:0005634">
    <property type="term" value="C:nucleus"/>
    <property type="evidence" value="ECO:0007669"/>
    <property type="project" value="TreeGrafter"/>
</dbReference>
<dbReference type="GO" id="GO:0000785">
    <property type="term" value="C:chromatin"/>
    <property type="evidence" value="ECO:0007669"/>
    <property type="project" value="TreeGrafter"/>
</dbReference>
<keyword evidence="3" id="KW-1185">Reference proteome</keyword>
<dbReference type="Proteomes" id="UP000828251">
    <property type="component" value="Unassembled WGS sequence"/>
</dbReference>
<feature type="compositionally biased region" description="Basic residues" evidence="1">
    <location>
        <begin position="1"/>
        <end position="26"/>
    </location>
</feature>
<protein>
    <submittedName>
        <fullName evidence="2">Uncharacterized protein</fullName>
    </submittedName>
</protein>
<dbReference type="OrthoDB" id="1678912at2759"/>